<dbReference type="GO" id="GO:0046872">
    <property type="term" value="F:metal ion binding"/>
    <property type="evidence" value="ECO:0007669"/>
    <property type="project" value="UniProtKB-KW"/>
</dbReference>
<dbReference type="GO" id="GO:0005737">
    <property type="term" value="C:cytoplasm"/>
    <property type="evidence" value="ECO:0007669"/>
    <property type="project" value="InterPro"/>
</dbReference>
<dbReference type="GO" id="GO:0050480">
    <property type="term" value="F:imidazolonepropionase activity"/>
    <property type="evidence" value="ECO:0007669"/>
    <property type="project" value="UniProtKB-EC"/>
</dbReference>
<comment type="caution">
    <text evidence="1">The sequence shown here is derived from an EMBL/GenBank/DDBJ whole genome shotgun (WGS) entry which is preliminary data.</text>
</comment>
<dbReference type="InterPro" id="IPR011059">
    <property type="entry name" value="Metal-dep_hydrolase_composite"/>
</dbReference>
<evidence type="ECO:0000313" key="1">
    <source>
        <dbReference type="EMBL" id="KAK7254724.1"/>
    </source>
</evidence>
<dbReference type="Proteomes" id="UP001363151">
    <property type="component" value="Unassembled WGS sequence"/>
</dbReference>
<evidence type="ECO:0000313" key="2">
    <source>
        <dbReference type="Proteomes" id="UP001363151"/>
    </source>
</evidence>
<dbReference type="InterPro" id="IPR005920">
    <property type="entry name" value="HutI"/>
</dbReference>
<dbReference type="InterPro" id="IPR006680">
    <property type="entry name" value="Amidohydro-rel"/>
</dbReference>
<reference evidence="1 2" key="1">
    <citation type="submission" date="2024-03" db="EMBL/GenBank/DDBJ databases">
        <title>Aureococcus anophagefferens CCMP1851 and Kratosvirus quantuckense: Draft genome of a second virus-susceptible host strain in the model system.</title>
        <authorList>
            <person name="Chase E."/>
            <person name="Truchon A.R."/>
            <person name="Schepens W."/>
            <person name="Wilhelm S.W."/>
        </authorList>
    </citation>
    <scope>NUCLEOTIDE SEQUENCE [LARGE SCALE GENOMIC DNA]</scope>
    <source>
        <strain evidence="1 2">CCMP1851</strain>
    </source>
</reference>
<dbReference type="NCBIfam" id="TIGR01224">
    <property type="entry name" value="hutI"/>
    <property type="match status" value="1"/>
</dbReference>
<dbReference type="HAMAP" id="MF_00372">
    <property type="entry name" value="HutI"/>
    <property type="match status" value="1"/>
</dbReference>
<dbReference type="Gene3D" id="3.20.20.140">
    <property type="entry name" value="Metal-dependent hydrolases"/>
    <property type="match status" value="1"/>
</dbReference>
<dbReference type="GO" id="GO:0019556">
    <property type="term" value="P:L-histidine catabolic process to glutamate and formamide"/>
    <property type="evidence" value="ECO:0007669"/>
    <property type="project" value="UniProtKB-UniPathway"/>
</dbReference>
<sequence length="417" mass="43109">MSALADAPFTLLLRNCRVATMAANTSAPYGAVLDASIGVAGERIAFVGPASAVPQGRVAAGTEIVDLGGRWVTPGLVDCHTHVVYGGARAAEWELKLKGATYEEVALAGGGIVNTVGGTRAAGVDGLVAAARPRVEAMLRCGVTCLEIKSGYGLNLAGERAQLAAARRLGEELGVDVATTFLGAHATPREFKGRDDAYVDEVVAMLAPLKDEGLVDAVDAFCEKAGVGFSPAQTGRVFKAARDLCLPCKVHGDQLQGAFHCGKLAAGWGCLECSHCEYASPESVEAMAAAGTVAVLLPSANYFIKERATPPVAAFRAAGVRMALATNCNPGSSPCCSLLLVMNMACTLFGLTPEEALAGCTRHGAAALGQGADRGTVEAGKLADLAVWDVDGPGELAYYLGLDLLDRVYRRGKLRRS</sequence>
<protein>
    <submittedName>
        <fullName evidence="1">Imidazolonepropionase</fullName>
    </submittedName>
</protein>
<name>A0ABR1GF80_AURAN</name>
<dbReference type="GO" id="GO:0019557">
    <property type="term" value="P:L-histidine catabolic process to glutamate and formate"/>
    <property type="evidence" value="ECO:0007669"/>
    <property type="project" value="UniProtKB-UniPathway"/>
</dbReference>
<dbReference type="InterPro" id="IPR032466">
    <property type="entry name" value="Metal_Hydrolase"/>
</dbReference>
<accession>A0ABR1GF80</accession>
<dbReference type="EMBL" id="JBBJCI010000019">
    <property type="protein sequence ID" value="KAK7254724.1"/>
    <property type="molecule type" value="Genomic_DNA"/>
</dbReference>
<organism evidence="1 2">
    <name type="scientific">Aureococcus anophagefferens</name>
    <name type="common">Harmful bloom alga</name>
    <dbReference type="NCBI Taxonomy" id="44056"/>
    <lineage>
        <taxon>Eukaryota</taxon>
        <taxon>Sar</taxon>
        <taxon>Stramenopiles</taxon>
        <taxon>Ochrophyta</taxon>
        <taxon>Pelagophyceae</taxon>
        <taxon>Pelagomonadales</taxon>
        <taxon>Pelagomonadaceae</taxon>
        <taxon>Aureococcus</taxon>
    </lineage>
</organism>
<dbReference type="PANTHER" id="PTHR42752:SF1">
    <property type="entry name" value="IMIDAZOLONEPROPIONASE-RELATED"/>
    <property type="match status" value="1"/>
</dbReference>
<keyword evidence="2" id="KW-1185">Reference proteome</keyword>
<proteinExistence type="inferred from homology"/>
<dbReference type="Gene3D" id="2.30.40.10">
    <property type="entry name" value="Urease, subunit C, domain 1"/>
    <property type="match status" value="1"/>
</dbReference>
<dbReference type="SUPFAM" id="SSF51338">
    <property type="entry name" value="Composite domain of metallo-dependent hydrolases"/>
    <property type="match status" value="1"/>
</dbReference>
<dbReference type="Pfam" id="PF01979">
    <property type="entry name" value="Amidohydro_1"/>
    <property type="match status" value="1"/>
</dbReference>
<gene>
    <name evidence="1" type="ORF">SO694_00130025</name>
</gene>
<dbReference type="PANTHER" id="PTHR42752">
    <property type="entry name" value="IMIDAZOLONEPROPIONASE"/>
    <property type="match status" value="1"/>
</dbReference>
<dbReference type="SUPFAM" id="SSF51556">
    <property type="entry name" value="Metallo-dependent hydrolases"/>
    <property type="match status" value="1"/>
</dbReference>
<dbReference type="KEGG" id="aaf:AURANDRAFT_22056"/>